<gene>
    <name evidence="2" type="ORF">N7494_005286</name>
</gene>
<dbReference type="Proteomes" id="UP001220324">
    <property type="component" value="Unassembled WGS sequence"/>
</dbReference>
<keyword evidence="3" id="KW-1185">Reference proteome</keyword>
<sequence length="198" mass="22393">MITNLVDYLSQAYTRILHERRKEDAVRFPSPECKASKSLICSTSPTPIPSMLCFFHMTTGGIDESLPRPSPSRFGSSDHALLEPYFRTGEVVSRDCLHGEVSFKSMDKTEDGQTIERTHDPRTTPDRVPLIPLPLLVAQLIDIFERAGTTRTYTELHAIRIPEHYVQSPYTLNVRAAGGLARKSPIPPRPRRYLAYHC</sequence>
<feature type="compositionally biased region" description="Basic and acidic residues" evidence="1">
    <location>
        <begin position="107"/>
        <end position="125"/>
    </location>
</feature>
<evidence type="ECO:0000313" key="2">
    <source>
        <dbReference type="EMBL" id="KAJ5544007.1"/>
    </source>
</evidence>
<dbReference type="AlphaFoldDB" id="A0AAD6GHA4"/>
<feature type="region of interest" description="Disordered" evidence="1">
    <location>
        <begin position="107"/>
        <end position="126"/>
    </location>
</feature>
<name>A0AAD6GHA4_9EURO</name>
<proteinExistence type="predicted"/>
<organism evidence="2 3">
    <name type="scientific">Penicillium frequentans</name>
    <dbReference type="NCBI Taxonomy" id="3151616"/>
    <lineage>
        <taxon>Eukaryota</taxon>
        <taxon>Fungi</taxon>
        <taxon>Dikarya</taxon>
        <taxon>Ascomycota</taxon>
        <taxon>Pezizomycotina</taxon>
        <taxon>Eurotiomycetes</taxon>
        <taxon>Eurotiomycetidae</taxon>
        <taxon>Eurotiales</taxon>
        <taxon>Aspergillaceae</taxon>
        <taxon>Penicillium</taxon>
    </lineage>
</organism>
<reference evidence="2 3" key="1">
    <citation type="journal article" date="2023" name="IMA Fungus">
        <title>Comparative genomic study of the Penicillium genus elucidates a diverse pangenome and 15 lateral gene transfer events.</title>
        <authorList>
            <person name="Petersen C."/>
            <person name="Sorensen T."/>
            <person name="Nielsen M.R."/>
            <person name="Sondergaard T.E."/>
            <person name="Sorensen J.L."/>
            <person name="Fitzpatrick D.A."/>
            <person name="Frisvad J.C."/>
            <person name="Nielsen K.L."/>
        </authorList>
    </citation>
    <scope>NUCLEOTIDE SEQUENCE [LARGE SCALE GENOMIC DNA]</scope>
    <source>
        <strain evidence="2 3">IBT 35679</strain>
    </source>
</reference>
<accession>A0AAD6GHA4</accession>
<evidence type="ECO:0000256" key="1">
    <source>
        <dbReference type="SAM" id="MobiDB-lite"/>
    </source>
</evidence>
<dbReference type="EMBL" id="JAQIZZ010000004">
    <property type="protein sequence ID" value="KAJ5544007.1"/>
    <property type="molecule type" value="Genomic_DNA"/>
</dbReference>
<evidence type="ECO:0000313" key="3">
    <source>
        <dbReference type="Proteomes" id="UP001220324"/>
    </source>
</evidence>
<protein>
    <submittedName>
        <fullName evidence="2">Uncharacterized protein</fullName>
    </submittedName>
</protein>
<comment type="caution">
    <text evidence="2">The sequence shown here is derived from an EMBL/GenBank/DDBJ whole genome shotgun (WGS) entry which is preliminary data.</text>
</comment>